<accession>A0A9X6Q741</accession>
<feature type="domain" description="ORF6C" evidence="1">
    <location>
        <begin position="124"/>
        <end position="222"/>
    </location>
</feature>
<dbReference type="Pfam" id="PF09669">
    <property type="entry name" value="Phage_pRha"/>
    <property type="match status" value="1"/>
</dbReference>
<dbReference type="Proteomes" id="UP000195077">
    <property type="component" value="Unassembled WGS sequence"/>
</dbReference>
<reference evidence="2 3" key="1">
    <citation type="submission" date="2016-10" db="EMBL/GenBank/DDBJ databases">
        <title>Comparative genomics of Bacillus thuringiensis reveals a path to pathogens against multiple invertebrate hosts.</title>
        <authorList>
            <person name="Zheng J."/>
            <person name="Gao Q."/>
            <person name="Liu H."/>
            <person name="Peng D."/>
            <person name="Ruan L."/>
            <person name="Sun M."/>
        </authorList>
    </citation>
    <scope>NUCLEOTIDE SEQUENCE [LARGE SCALE GENOMIC DNA]</scope>
    <source>
        <strain evidence="2">I13</strain>
    </source>
</reference>
<proteinExistence type="predicted"/>
<dbReference type="Pfam" id="PF10552">
    <property type="entry name" value="ORF6C"/>
    <property type="match status" value="1"/>
</dbReference>
<evidence type="ECO:0000313" key="3">
    <source>
        <dbReference type="Proteomes" id="UP000195077"/>
    </source>
</evidence>
<protein>
    <submittedName>
        <fullName evidence="2">Rha family transcriptional regulator</fullName>
    </submittedName>
</protein>
<evidence type="ECO:0000259" key="1">
    <source>
        <dbReference type="Pfam" id="PF10552"/>
    </source>
</evidence>
<dbReference type="InterPro" id="IPR018878">
    <property type="entry name" value="ORF6C_dom"/>
</dbReference>
<dbReference type="NCBIfam" id="TIGR02681">
    <property type="entry name" value="phage_pRha"/>
    <property type="match status" value="1"/>
</dbReference>
<sequence length="224" mass="26077">MSRLQAIQHPVSHLVFIEGNDLVTDSLTVADVFNKRHADVLKSIESLNCSTEFSERNFSLAEYKDAQQKIRPKYLLKRDGLMFLVMGYTGERAAQMKESYIYEFNRMEQQIKQNMHPLQMINIMTTEMMSHGDRLGKLEQTVQERMTVDYSQQLAIRNAVNRRVCKLWDEGTINVAVHDSKKKLFSAAWKDVKAAFAVNSYCNIRQKDFDEAISYIKAWRPRLV</sequence>
<dbReference type="InterPro" id="IPR014054">
    <property type="entry name" value="Phage_regulatory_Rha"/>
</dbReference>
<dbReference type="AlphaFoldDB" id="A0A9X6Q741"/>
<organism evidence="2 3">
    <name type="scientific">Bacillus thuringiensis</name>
    <dbReference type="NCBI Taxonomy" id="1428"/>
    <lineage>
        <taxon>Bacteria</taxon>
        <taxon>Bacillati</taxon>
        <taxon>Bacillota</taxon>
        <taxon>Bacilli</taxon>
        <taxon>Bacillales</taxon>
        <taxon>Bacillaceae</taxon>
        <taxon>Bacillus</taxon>
        <taxon>Bacillus cereus group</taxon>
    </lineage>
</organism>
<dbReference type="RefSeq" id="WP_071700028.1">
    <property type="nucleotide sequence ID" value="NZ_CP146103.1"/>
</dbReference>
<evidence type="ECO:0000313" key="2">
    <source>
        <dbReference type="EMBL" id="OUA17068.1"/>
    </source>
</evidence>
<dbReference type="EMBL" id="NFEN01000176">
    <property type="protein sequence ID" value="OUA17068.1"/>
    <property type="molecule type" value="Genomic_DNA"/>
</dbReference>
<comment type="caution">
    <text evidence="2">The sequence shown here is derived from an EMBL/GenBank/DDBJ whole genome shotgun (WGS) entry which is preliminary data.</text>
</comment>
<name>A0A9X6Q741_BACTU</name>
<gene>
    <name evidence="2" type="ORF">BK775_29935</name>
</gene>